<sequence length="178" mass="19715">MPLDFSARPPVPCSQTTIAALPNSLVRQGWSASAKLIPQSSAGSSCINLVSEIRESASPHQPRSSPRCATTFTEGMVAEGSSVRWRLSEDPIWISIKNELRELRDMFAAAIPKTDCETDPILDVKCEEQEQVAIYESDSTLADNYEVKMQVQFESQDLHNDQVTPQNMLSETSSLVRL</sequence>
<name>A0A843V6Q7_COLES</name>
<accession>A0A843V6Q7</accession>
<comment type="caution">
    <text evidence="2">The sequence shown here is derived from an EMBL/GenBank/DDBJ whole genome shotgun (WGS) entry which is preliminary data.</text>
</comment>
<dbReference type="AlphaFoldDB" id="A0A843V6Q7"/>
<organism evidence="2 3">
    <name type="scientific">Colocasia esculenta</name>
    <name type="common">Wild taro</name>
    <name type="synonym">Arum esculentum</name>
    <dbReference type="NCBI Taxonomy" id="4460"/>
    <lineage>
        <taxon>Eukaryota</taxon>
        <taxon>Viridiplantae</taxon>
        <taxon>Streptophyta</taxon>
        <taxon>Embryophyta</taxon>
        <taxon>Tracheophyta</taxon>
        <taxon>Spermatophyta</taxon>
        <taxon>Magnoliopsida</taxon>
        <taxon>Liliopsida</taxon>
        <taxon>Araceae</taxon>
        <taxon>Aroideae</taxon>
        <taxon>Colocasieae</taxon>
        <taxon>Colocasia</taxon>
    </lineage>
</organism>
<dbReference type="EMBL" id="NMUH01001232">
    <property type="protein sequence ID" value="MQL90317.1"/>
    <property type="molecule type" value="Genomic_DNA"/>
</dbReference>
<feature type="region of interest" description="Disordered" evidence="1">
    <location>
        <begin position="158"/>
        <end position="178"/>
    </location>
</feature>
<protein>
    <submittedName>
        <fullName evidence="2">Uncharacterized protein</fullName>
    </submittedName>
</protein>
<evidence type="ECO:0000256" key="1">
    <source>
        <dbReference type="SAM" id="MobiDB-lite"/>
    </source>
</evidence>
<dbReference type="Proteomes" id="UP000652761">
    <property type="component" value="Unassembled WGS sequence"/>
</dbReference>
<proteinExistence type="predicted"/>
<evidence type="ECO:0000313" key="3">
    <source>
        <dbReference type="Proteomes" id="UP000652761"/>
    </source>
</evidence>
<reference evidence="2" key="1">
    <citation type="submission" date="2017-07" db="EMBL/GenBank/DDBJ databases">
        <title>Taro Niue Genome Assembly and Annotation.</title>
        <authorList>
            <person name="Atibalentja N."/>
            <person name="Keating K."/>
            <person name="Fields C.J."/>
        </authorList>
    </citation>
    <scope>NUCLEOTIDE SEQUENCE</scope>
    <source>
        <strain evidence="2">Niue_2</strain>
        <tissue evidence="2">Leaf</tissue>
    </source>
</reference>
<gene>
    <name evidence="2" type="ORF">Taro_022923</name>
</gene>
<evidence type="ECO:0000313" key="2">
    <source>
        <dbReference type="EMBL" id="MQL90317.1"/>
    </source>
</evidence>
<keyword evidence="3" id="KW-1185">Reference proteome</keyword>
<feature type="compositionally biased region" description="Polar residues" evidence="1">
    <location>
        <begin position="161"/>
        <end position="178"/>
    </location>
</feature>